<reference evidence="1" key="1">
    <citation type="submission" date="2021-10" db="EMBL/GenBank/DDBJ databases">
        <authorList>
            <person name="Piombo E."/>
        </authorList>
    </citation>
    <scope>NUCLEOTIDE SEQUENCE</scope>
</reference>
<dbReference type="SUPFAM" id="SSF51735">
    <property type="entry name" value="NAD(P)-binding Rossmann-fold domains"/>
    <property type="match status" value="1"/>
</dbReference>
<dbReference type="AlphaFoldDB" id="A0A9N9VEH9"/>
<dbReference type="InterPro" id="IPR036291">
    <property type="entry name" value="NAD(P)-bd_dom_sf"/>
</dbReference>
<evidence type="ECO:0000313" key="1">
    <source>
        <dbReference type="EMBL" id="CAH0021043.1"/>
    </source>
</evidence>
<gene>
    <name evidence="1" type="ORF">CRHIZ90672A_00017543</name>
</gene>
<keyword evidence="2" id="KW-1185">Reference proteome</keyword>
<dbReference type="Proteomes" id="UP000696573">
    <property type="component" value="Unassembled WGS sequence"/>
</dbReference>
<dbReference type="OrthoDB" id="419598at2759"/>
<evidence type="ECO:0000313" key="2">
    <source>
        <dbReference type="Proteomes" id="UP000696573"/>
    </source>
</evidence>
<dbReference type="Gene3D" id="3.40.50.720">
    <property type="entry name" value="NAD(P)-binding Rossmann-like Domain"/>
    <property type="match status" value="1"/>
</dbReference>
<evidence type="ECO:0008006" key="3">
    <source>
        <dbReference type="Google" id="ProtNLM"/>
    </source>
</evidence>
<accession>A0A9N9VEH9</accession>
<proteinExistence type="predicted"/>
<protein>
    <recommendedName>
        <fullName evidence="3">NmrA-like domain-containing protein</fullName>
    </recommendedName>
</protein>
<sequence length="152" mass="16584">MGSRLAKAATARGLSVHDLGSDASKVPKGVNLETFVTSTPYYDIPAIEKAAQGVDAIICAYMSRIGHLILLRAAERAVVKIFFSASCNNDSTKNKFGDFEHHDAYIAFHHQAAMTSPIKPVFIFDGFFDSLLFTVFRSGGFDTTGELPTLKY</sequence>
<dbReference type="EMBL" id="CABFNQ020000648">
    <property type="protein sequence ID" value="CAH0021043.1"/>
    <property type="molecule type" value="Genomic_DNA"/>
</dbReference>
<comment type="caution">
    <text evidence="1">The sequence shown here is derived from an EMBL/GenBank/DDBJ whole genome shotgun (WGS) entry which is preliminary data.</text>
</comment>
<name>A0A9N9VEH9_9HYPO</name>
<organism evidence="1 2">
    <name type="scientific">Clonostachys rhizophaga</name>
    <dbReference type="NCBI Taxonomy" id="160324"/>
    <lineage>
        <taxon>Eukaryota</taxon>
        <taxon>Fungi</taxon>
        <taxon>Dikarya</taxon>
        <taxon>Ascomycota</taxon>
        <taxon>Pezizomycotina</taxon>
        <taxon>Sordariomycetes</taxon>
        <taxon>Hypocreomycetidae</taxon>
        <taxon>Hypocreales</taxon>
        <taxon>Bionectriaceae</taxon>
        <taxon>Clonostachys</taxon>
    </lineage>
</organism>